<dbReference type="Gene3D" id="1.10.150.60">
    <property type="entry name" value="ARID DNA-binding domain"/>
    <property type="match status" value="1"/>
</dbReference>
<feature type="region of interest" description="Disordered" evidence="3">
    <location>
        <begin position="2013"/>
        <end position="2035"/>
    </location>
</feature>
<dbReference type="GO" id="GO:0010468">
    <property type="term" value="P:regulation of gene expression"/>
    <property type="evidence" value="ECO:0007669"/>
    <property type="project" value="TreeGrafter"/>
</dbReference>
<feature type="compositionally biased region" description="Basic and acidic residues" evidence="3">
    <location>
        <begin position="812"/>
        <end position="821"/>
    </location>
</feature>
<feature type="compositionally biased region" description="Basic and acidic residues" evidence="3">
    <location>
        <begin position="923"/>
        <end position="937"/>
    </location>
</feature>
<keyword evidence="2" id="KW-0539">Nucleus</keyword>
<evidence type="ECO:0008006" key="9">
    <source>
        <dbReference type="Google" id="ProtNLM"/>
    </source>
</evidence>
<protein>
    <recommendedName>
        <fullName evidence="9">Protein Jumonji</fullName>
    </recommendedName>
</protein>
<feature type="compositionally biased region" description="Basic and acidic residues" evidence="3">
    <location>
        <begin position="711"/>
        <end position="726"/>
    </location>
</feature>
<dbReference type="Pfam" id="PF02375">
    <property type="entry name" value="JmjN"/>
    <property type="match status" value="1"/>
</dbReference>
<evidence type="ECO:0000256" key="2">
    <source>
        <dbReference type="ARBA" id="ARBA00023242"/>
    </source>
</evidence>
<dbReference type="PANTHER" id="PTHR10694">
    <property type="entry name" value="LYSINE-SPECIFIC DEMETHYLASE"/>
    <property type="match status" value="1"/>
</dbReference>
<organism evidence="7 8">
    <name type="scientific">Polyplax serrata</name>
    <name type="common">Common mouse louse</name>
    <dbReference type="NCBI Taxonomy" id="468196"/>
    <lineage>
        <taxon>Eukaryota</taxon>
        <taxon>Metazoa</taxon>
        <taxon>Ecdysozoa</taxon>
        <taxon>Arthropoda</taxon>
        <taxon>Hexapoda</taxon>
        <taxon>Insecta</taxon>
        <taxon>Pterygota</taxon>
        <taxon>Neoptera</taxon>
        <taxon>Paraneoptera</taxon>
        <taxon>Psocodea</taxon>
        <taxon>Troctomorpha</taxon>
        <taxon>Phthiraptera</taxon>
        <taxon>Anoplura</taxon>
        <taxon>Polyplacidae</taxon>
        <taxon>Polyplax</taxon>
    </lineage>
</organism>
<feature type="compositionally biased region" description="Basic and acidic residues" evidence="3">
    <location>
        <begin position="31"/>
        <end position="41"/>
    </location>
</feature>
<feature type="compositionally biased region" description="Low complexity" evidence="3">
    <location>
        <begin position="140"/>
        <end position="151"/>
    </location>
</feature>
<evidence type="ECO:0000256" key="1">
    <source>
        <dbReference type="ARBA" id="ARBA00004123"/>
    </source>
</evidence>
<evidence type="ECO:0000313" key="7">
    <source>
        <dbReference type="EMBL" id="KAK6628750.1"/>
    </source>
</evidence>
<dbReference type="EMBL" id="JAWJWE010000036">
    <property type="protein sequence ID" value="KAK6628750.1"/>
    <property type="molecule type" value="Genomic_DNA"/>
</dbReference>
<dbReference type="SUPFAM" id="SSF51197">
    <property type="entry name" value="Clavaminate synthase-like"/>
    <property type="match status" value="1"/>
</dbReference>
<evidence type="ECO:0000259" key="5">
    <source>
        <dbReference type="PROSITE" id="PS51183"/>
    </source>
</evidence>
<feature type="compositionally biased region" description="Polar residues" evidence="3">
    <location>
        <begin position="822"/>
        <end position="839"/>
    </location>
</feature>
<feature type="compositionally biased region" description="Basic and acidic residues" evidence="3">
    <location>
        <begin position="410"/>
        <end position="419"/>
    </location>
</feature>
<dbReference type="PROSITE" id="PS51011">
    <property type="entry name" value="ARID"/>
    <property type="match status" value="1"/>
</dbReference>
<feature type="compositionally biased region" description="Basic and acidic residues" evidence="3">
    <location>
        <begin position="861"/>
        <end position="875"/>
    </location>
</feature>
<dbReference type="FunFam" id="1.10.150.60:FF:000012">
    <property type="entry name" value="Blast:Protein Jumonji"/>
    <property type="match status" value="1"/>
</dbReference>
<feature type="region of interest" description="Disordered" evidence="3">
    <location>
        <begin position="1689"/>
        <end position="1839"/>
    </location>
</feature>
<feature type="region of interest" description="Disordered" evidence="3">
    <location>
        <begin position="1618"/>
        <end position="1639"/>
    </location>
</feature>
<feature type="compositionally biased region" description="Low complexity" evidence="3">
    <location>
        <begin position="1767"/>
        <end position="1781"/>
    </location>
</feature>
<reference evidence="7 8" key="1">
    <citation type="submission" date="2023-10" db="EMBL/GenBank/DDBJ databases">
        <title>Genomes of two closely related lineages of the louse Polyplax serrata with different host specificities.</title>
        <authorList>
            <person name="Martinu J."/>
            <person name="Tarabai H."/>
            <person name="Stefka J."/>
            <person name="Hypsa V."/>
        </authorList>
    </citation>
    <scope>NUCLEOTIDE SEQUENCE [LARGE SCALE GENOMIC DNA]</scope>
    <source>
        <strain evidence="7">HR10_N</strain>
    </source>
</reference>
<feature type="domain" description="JmjC" evidence="6">
    <location>
        <begin position="2116"/>
        <end position="2281"/>
    </location>
</feature>
<dbReference type="SUPFAM" id="SSF46774">
    <property type="entry name" value="ARID-like"/>
    <property type="match status" value="1"/>
</dbReference>
<feature type="compositionally biased region" description="Polar residues" evidence="3">
    <location>
        <begin position="1711"/>
        <end position="1725"/>
    </location>
</feature>
<dbReference type="GO" id="GO:0005634">
    <property type="term" value="C:nucleus"/>
    <property type="evidence" value="ECO:0007669"/>
    <property type="project" value="UniProtKB-SubCell"/>
</dbReference>
<evidence type="ECO:0000313" key="8">
    <source>
        <dbReference type="Proteomes" id="UP001372834"/>
    </source>
</evidence>
<evidence type="ECO:0000259" key="4">
    <source>
        <dbReference type="PROSITE" id="PS51011"/>
    </source>
</evidence>
<feature type="region of interest" description="Disordered" evidence="3">
    <location>
        <begin position="431"/>
        <end position="673"/>
    </location>
</feature>
<sequence length="2445" mass="273659">MKASLSCFLYSFYQMKVVANRVETKKRKRDNSKEPITDSPKKAKVHAQRKFAQGAAYNSSVITPIKDKVRRSNATPSSGPMLTNKCPNTEDFLTFLCFRRTSILPPKLDFFKEATGCDKDSEVVNTHKSTPEKYSGSSPTKKQNFKKNNTNDLKKKSQPAQPSVQALRKKYQEQRLAKQKVTNVTKLAQKVKGKNMVRTRASANVEEAKIVPKERISNKVNKTISAGLRSGLKRVQHVVTKPPKKLVQSRKLRAGLRSGGSRPTAVEKIVTVNKTTVVNNKKLNKEIKKPQIQVSQNRLKGMKLKKVEGFSDFSSDDNEPLMSVKKPKIDPKKTLRSPMRVEDVKEDEKTLVKTRSQVNESESPRTARPTRKTKEAAALYVEMITKKLVSPDKSGDDDISSVDSFPELPNAKKNEQRETEIKARALAIKRAELKLTEEKTKEVKSNVLKNEASNTESKKVTSKNLQKATSPVKKETKLKREDSQTTGKATVKNIKEKQNSSDAEKKEQDVPNRRPSTRSRPIEEPQVDLKSVTNKLGTKKGLKSKQSLGNEGTEKSTQSNKKGKIKANKAIHKEEENQNEKSSKTPSDVPHSPDKQEKEIKKGLDKQTGKEVDEKTKEETNKKNRKSTAENKLIAEKESEIKSPAANPRSINKKESKIEISNKTESRRPTRKCSAADKICFEIDGFTSDEEDFDSTFVVTKTRSANKKATAPKEKDNSKNELDKKPNKLLTVGQSLSKNESVEATMEEDKEEARKTKSKSETKSHEKVQDFKPEIMNDLKQNENADKNSANLNEHVKNENSTVPAKRAKVCNSDKKEEKPSKNVTESSAGKPVSETSKNSGDKKTKEGKKGIVEQPSVKEVGAKEKTNSKNDESVQKVTKKRKDAKKDSEERKEVPGKSETKPSKAVKQKKTEVSRNLKSGKPKPDEKSENGDENSNKRTRPVRQCSTGEKRWIETDSDSFSFYDTSDEDDNLLIFGFDSTSKEKSSPAGTETKKPLSLPIVQEKKAEKVTKTVEKSDNRVENFSDSDEEPLKKKPLLVDNICLQMGPAKEVTPEINQLISPVKFSRDVPALNPLKKTPSDTHLVPVPLGAKPVVAEIEPPVISIPETNETKSMFYEIKTFGAKPGPSVSNMPVIRSPMKPQDNPSCRSHFFTDHMGGPVVSVPNRIEMILHSLKKEKLPEQPTNYSSDVKVTFGNVPYHPMAHSSQLIQPPCSYQVKPMINFPQPREPISTHGLDLLSEVALPTTPKGKLNSQTERIEKWLKDSQVADEKKTFPNYEDSECKVIAERVKKSTSGKQESGLFYGKPVNLPPVSVSSHTEMHKLSQVDLLASQRLLKKNVLAADAGRIEQQQTHQKKVLTSVQDLLKLQKERKEVAKSPVENSQHLKNCKCNNCIVKKGWFKNKPVPKVDQQKLSPIDDGEDSVKPFESLTKAFKAVEHSQAKPSTDAKTSKMSVSIAPIVVTGSSPDSKSVSTSSKELSDRKGTMQQRKLSFLERMKERERKEAAAMKSIANAFSANNESSVYAFEPEPERTDRTPGQNVPMKNKTRDSRTSSTSKSDDDCLKICEDESSISSGTQPDKSPTESKRTSKSSQSASIAVQVNLDTETVTEVEATIPDVQDGKSIEISTQTEVPEEDSDSPMFYIPLQQATGTGTTGSSDQQLIQGVALKLGTEGPMGPNQRVVMKAKLVTKPPDTPSIKAVVMPQPKRIFDQKNNNPPIGTVQPTTRKPPEDVKTKDSSTEASPKVVSTAVAQTSTEPATPKAERLPSKPSKASAAAVSKPPSKNREKTKEQNSSKETPEGTDECSPSSSASSSKSKRPSKQKSSETVINPSSTASSTSRLVEAPTFYATEKDFQDPFEFFERIRPAAEKFGLCRIVPPSSFKPDCKVSDDMRFTAYNQYVHRMFHRWGPNIKETMAIKKYLATQSISLKQPPWIGGIEIDLPRLYQSVQNCGGLMKVMEKKKWHQVADMMRIPKAAQDRVTKLDGIYCKYLLPYDTLSHDERQKLFDEVEKDWAERQKNSPGSTDTQGEDEAEEENYIDECEECVVRGRNMALNQFYRIARNTMSMWFKNAEPSPREVENEFWKHVSERNHHVCVHSGSIDSSGWGYGFPSAKNNSFSKHPWNLKVLTNNSRSVLRSLGPAMGVTVPTLHVGMVFTAFCWYRDPHGLPWIEYLHTGAPKIWYGISDDNSAVFQEALNKLLPRYIKNKTIWLPSDTAMIPPTLLVENGVSLCHTVQEPGQFILVFPRSFISSICTGYLVSESVYFAQSSWLTTAEQAFKDIQESCEPSMFSLEKLLFSIATDSRSSVEVLKQVLPMVWHVRQKEIDGRKTLFNLGLKTSERLPSKESGGKKARGRWARDDDGDYECEVCRMNLFVSLVTNSQEEGTYCLPHAIDLLTQKRHQLKYCKLLYTFTQEEMNNLVEKLEQKIESKSQKKPLKEGKSSTSK</sequence>
<feature type="compositionally biased region" description="Polar residues" evidence="3">
    <location>
        <begin position="1512"/>
        <end position="1521"/>
    </location>
</feature>
<dbReference type="GO" id="GO:0006338">
    <property type="term" value="P:chromatin remodeling"/>
    <property type="evidence" value="ECO:0007669"/>
    <property type="project" value="TreeGrafter"/>
</dbReference>
<gene>
    <name evidence="7" type="ORF">RUM43_002566</name>
</gene>
<feature type="region of interest" description="Disordered" evidence="3">
    <location>
        <begin position="122"/>
        <end position="164"/>
    </location>
</feature>
<feature type="region of interest" description="Disordered" evidence="3">
    <location>
        <begin position="702"/>
        <end position="952"/>
    </location>
</feature>
<dbReference type="InterPro" id="IPR036431">
    <property type="entry name" value="ARID_dom_sf"/>
</dbReference>
<feature type="compositionally biased region" description="Low complexity" evidence="3">
    <location>
        <begin position="1589"/>
        <end position="1598"/>
    </location>
</feature>
<feature type="region of interest" description="Disordered" evidence="3">
    <location>
        <begin position="24"/>
        <end position="44"/>
    </location>
</feature>
<feature type="region of interest" description="Disordered" evidence="3">
    <location>
        <begin position="390"/>
        <end position="419"/>
    </location>
</feature>
<dbReference type="PANTHER" id="PTHR10694:SF113">
    <property type="entry name" value="PROTEIN JUMONJI"/>
    <property type="match status" value="1"/>
</dbReference>
<feature type="compositionally biased region" description="Basic and acidic residues" evidence="3">
    <location>
        <begin position="1783"/>
        <end position="1798"/>
    </location>
</feature>
<feature type="compositionally biased region" description="Low complexity" evidence="3">
    <location>
        <begin position="1464"/>
        <end position="1476"/>
    </location>
</feature>
<dbReference type="PROSITE" id="PS51183">
    <property type="entry name" value="JMJN"/>
    <property type="match status" value="1"/>
</dbReference>
<dbReference type="Pfam" id="PF02373">
    <property type="entry name" value="JmjC"/>
    <property type="match status" value="1"/>
</dbReference>
<feature type="domain" description="JmjN" evidence="5">
    <location>
        <begin position="1843"/>
        <end position="1884"/>
    </location>
</feature>
<dbReference type="CDD" id="cd16870">
    <property type="entry name" value="ARID_JARD2"/>
    <property type="match status" value="1"/>
</dbReference>
<feature type="compositionally biased region" description="Basic and acidic residues" evidence="3">
    <location>
        <begin position="885"/>
        <end position="903"/>
    </location>
</feature>
<dbReference type="Proteomes" id="UP001372834">
    <property type="component" value="Unassembled WGS sequence"/>
</dbReference>
<feature type="region of interest" description="Disordered" evidence="3">
    <location>
        <begin position="2425"/>
        <end position="2445"/>
    </location>
</feature>
<feature type="compositionally biased region" description="Polar residues" evidence="3">
    <location>
        <begin position="1825"/>
        <end position="1839"/>
    </location>
</feature>
<feature type="compositionally biased region" description="Basic and acidic residues" evidence="3">
    <location>
        <begin position="751"/>
        <end position="786"/>
    </location>
</feature>
<dbReference type="SMART" id="SM00558">
    <property type="entry name" value="JmjC"/>
    <property type="match status" value="1"/>
</dbReference>
<comment type="subcellular location">
    <subcellularLocation>
        <location evidence="1">Nucleus</location>
    </subcellularLocation>
</comment>
<name>A0AAN8P2E6_POLSC</name>
<feature type="compositionally biased region" description="Basic residues" evidence="3">
    <location>
        <begin position="561"/>
        <end position="570"/>
    </location>
</feature>
<feature type="compositionally biased region" description="Basic and acidic residues" evidence="3">
    <location>
        <begin position="591"/>
        <end position="641"/>
    </location>
</feature>
<feature type="compositionally biased region" description="Basic and acidic residues" evidence="3">
    <location>
        <begin position="652"/>
        <end position="668"/>
    </location>
</feature>
<feature type="compositionally biased region" description="Basic and acidic residues" evidence="3">
    <location>
        <begin position="840"/>
        <end position="852"/>
    </location>
</feature>
<dbReference type="InterPro" id="IPR003347">
    <property type="entry name" value="JmjC_dom"/>
</dbReference>
<comment type="caution">
    <text evidence="7">The sequence shown here is derived from an EMBL/GenBank/DDBJ whole genome shotgun (WGS) entry which is preliminary data.</text>
</comment>
<feature type="compositionally biased region" description="Basic and acidic residues" evidence="3">
    <location>
        <begin position="472"/>
        <end position="483"/>
    </location>
</feature>
<dbReference type="Pfam" id="PF01388">
    <property type="entry name" value="ARID"/>
    <property type="match status" value="1"/>
</dbReference>
<dbReference type="InterPro" id="IPR001606">
    <property type="entry name" value="ARID_dom"/>
</dbReference>
<dbReference type="GO" id="GO:0000785">
    <property type="term" value="C:chromatin"/>
    <property type="evidence" value="ECO:0007669"/>
    <property type="project" value="TreeGrafter"/>
</dbReference>
<proteinExistence type="predicted"/>
<feature type="region of interest" description="Disordered" evidence="3">
    <location>
        <begin position="1461"/>
        <end position="1489"/>
    </location>
</feature>
<feature type="compositionally biased region" description="Polar residues" evidence="3">
    <location>
        <begin position="1570"/>
        <end position="1579"/>
    </location>
</feature>
<feature type="region of interest" description="Disordered" evidence="3">
    <location>
        <begin position="1512"/>
        <end position="1598"/>
    </location>
</feature>
<dbReference type="InterPro" id="IPR004198">
    <property type="entry name" value="Znf_C5HC2"/>
</dbReference>
<dbReference type="SMART" id="SM00501">
    <property type="entry name" value="BRIGHT"/>
    <property type="match status" value="1"/>
</dbReference>
<evidence type="ECO:0000259" key="6">
    <source>
        <dbReference type="PROSITE" id="PS51184"/>
    </source>
</evidence>
<feature type="compositionally biased region" description="Polar residues" evidence="3">
    <location>
        <begin position="544"/>
        <end position="559"/>
    </location>
</feature>
<evidence type="ECO:0000256" key="3">
    <source>
        <dbReference type="SAM" id="MobiDB-lite"/>
    </source>
</evidence>
<dbReference type="SMART" id="SM01014">
    <property type="entry name" value="ARID"/>
    <property type="match status" value="1"/>
</dbReference>
<dbReference type="InterPro" id="IPR003349">
    <property type="entry name" value="JmjN"/>
</dbReference>
<dbReference type="SMART" id="SM00545">
    <property type="entry name" value="JmjN"/>
    <property type="match status" value="1"/>
</dbReference>
<feature type="compositionally biased region" description="Basic and acidic residues" evidence="3">
    <location>
        <begin position="493"/>
        <end position="512"/>
    </location>
</feature>
<dbReference type="Gene3D" id="2.60.120.650">
    <property type="entry name" value="Cupin"/>
    <property type="match status" value="1"/>
</dbReference>
<feature type="domain" description="ARID" evidence="4">
    <location>
        <begin position="1907"/>
        <end position="1999"/>
    </location>
</feature>
<feature type="compositionally biased region" description="Basic and acidic residues" evidence="3">
    <location>
        <begin position="1545"/>
        <end position="1566"/>
    </location>
</feature>
<dbReference type="GO" id="GO:0003677">
    <property type="term" value="F:DNA binding"/>
    <property type="evidence" value="ECO:0007669"/>
    <property type="project" value="InterPro"/>
</dbReference>
<feature type="compositionally biased region" description="Basic and acidic residues" evidence="3">
    <location>
        <begin position="571"/>
        <end position="583"/>
    </location>
</feature>
<feature type="compositionally biased region" description="Basic and acidic residues" evidence="3">
    <location>
        <begin position="1727"/>
        <end position="1738"/>
    </location>
</feature>
<dbReference type="Pfam" id="PF02928">
    <property type="entry name" value="zf-C5HC2"/>
    <property type="match status" value="1"/>
</dbReference>
<feature type="compositionally biased region" description="Basic and acidic residues" evidence="3">
    <location>
        <begin position="431"/>
        <end position="444"/>
    </location>
</feature>
<dbReference type="PROSITE" id="PS51184">
    <property type="entry name" value="JMJC"/>
    <property type="match status" value="1"/>
</dbReference>
<accession>A0AAN8P2E6</accession>